<comment type="caution">
    <text evidence="1">The sequence shown here is derived from an EMBL/GenBank/DDBJ whole genome shotgun (WGS) entry which is preliminary data.</text>
</comment>
<dbReference type="GO" id="GO:0005840">
    <property type="term" value="C:ribosome"/>
    <property type="evidence" value="ECO:0007669"/>
    <property type="project" value="UniProtKB-KW"/>
</dbReference>
<name>A0A117NJF5_PICGL</name>
<evidence type="ECO:0000313" key="1">
    <source>
        <dbReference type="EMBL" id="KUM51426.1"/>
    </source>
</evidence>
<dbReference type="GO" id="GO:0003723">
    <property type="term" value="F:RNA binding"/>
    <property type="evidence" value="ECO:0007669"/>
    <property type="project" value="InterPro"/>
</dbReference>
<dbReference type="SUPFAM" id="SSF55174">
    <property type="entry name" value="Alpha-L RNA-binding motif"/>
    <property type="match status" value="1"/>
</dbReference>
<dbReference type="InterPro" id="IPR036986">
    <property type="entry name" value="S4_RNA-bd_sf"/>
</dbReference>
<protein>
    <submittedName>
        <fullName evidence="1">Ribosomal protein S4</fullName>
    </submittedName>
</protein>
<dbReference type="Gene3D" id="3.10.290.10">
    <property type="entry name" value="RNA-binding S4 domain"/>
    <property type="match status" value="1"/>
</dbReference>
<keyword evidence="1" id="KW-0496">Mitochondrion</keyword>
<dbReference type="AlphaFoldDB" id="A0A117NJF5"/>
<proteinExistence type="predicted"/>
<dbReference type="CDD" id="cd00165">
    <property type="entry name" value="S4"/>
    <property type="match status" value="1"/>
</dbReference>
<gene>
    <name evidence="1" type="primary">rps4</name>
    <name evidence="1" type="ORF">ABT39_MTgene1274</name>
</gene>
<accession>A0A117NJF5</accession>
<keyword evidence="1" id="KW-0689">Ribosomal protein</keyword>
<dbReference type="EMBL" id="LKAM01000001">
    <property type="protein sequence ID" value="KUM51426.1"/>
    <property type="molecule type" value="Genomic_DNA"/>
</dbReference>
<reference evidence="1" key="1">
    <citation type="journal article" date="2015" name="Genome Biol. Evol.">
        <title>Organellar Genomes of White Spruce (Picea glauca): Assembly and Annotation.</title>
        <authorList>
            <person name="Jackman S.D."/>
            <person name="Warren R.L."/>
            <person name="Gibb E.A."/>
            <person name="Vandervalk B.P."/>
            <person name="Mohamadi H."/>
            <person name="Chu J."/>
            <person name="Raymond A."/>
            <person name="Pleasance S."/>
            <person name="Coope R."/>
            <person name="Wildung M.R."/>
            <person name="Ritland C.E."/>
            <person name="Bousquet J."/>
            <person name="Jones S.J."/>
            <person name="Bohlmann J."/>
            <person name="Birol I."/>
        </authorList>
    </citation>
    <scope>NUCLEOTIDE SEQUENCE [LARGE SCALE GENOMIC DNA]</scope>
    <source>
        <tissue evidence="1">Flushing bud</tissue>
    </source>
</reference>
<sequence>MPETGSWVRPIPLLESTLPQPRSLWFHPCCWRYTSLYSVWVGETIPQARQPISHRKIRVNNEMGNITRSKVSRGGPGIVTTDSKAWKIRRSIWCTASKGG</sequence>
<keyword evidence="1" id="KW-0687">Ribonucleoprotein</keyword>
<organism evidence="1">
    <name type="scientific">Picea glauca</name>
    <name type="common">White spruce</name>
    <name type="synonym">Pinus glauca</name>
    <dbReference type="NCBI Taxonomy" id="3330"/>
    <lineage>
        <taxon>Eukaryota</taxon>
        <taxon>Viridiplantae</taxon>
        <taxon>Streptophyta</taxon>
        <taxon>Embryophyta</taxon>
        <taxon>Tracheophyta</taxon>
        <taxon>Spermatophyta</taxon>
        <taxon>Pinopsida</taxon>
        <taxon>Pinidae</taxon>
        <taxon>Conifers I</taxon>
        <taxon>Pinales</taxon>
        <taxon>Pinaceae</taxon>
        <taxon>Picea</taxon>
    </lineage>
</organism>
<geneLocation type="mitochondrion" evidence="1"/>